<sequence length="134" mass="16042">MKDLAKEYELIESIINALQRLMNNLNKEKQENKQIKNEKLFLEQENERIKAEKLNLTLQSMAEIRQLKAKIEKKNKYLRVSTKFLNIKIQDCIYLEERIKGLENQIKILEQSNSRSTAKMRQLKAKIEKKEKHL</sequence>
<proteinExistence type="predicted"/>
<dbReference type="Proteomes" id="UP000266673">
    <property type="component" value="Unassembled WGS sequence"/>
</dbReference>
<keyword evidence="3" id="KW-1185">Reference proteome</keyword>
<evidence type="ECO:0000313" key="3">
    <source>
        <dbReference type="Proteomes" id="UP000266673"/>
    </source>
</evidence>
<protein>
    <submittedName>
        <fullName evidence="2">Uncharacterized protein</fullName>
    </submittedName>
</protein>
<dbReference type="OrthoDB" id="10483708at2759"/>
<dbReference type="AlphaFoldDB" id="A0A397U7W8"/>
<comment type="caution">
    <text evidence="2">The sequence shown here is derived from an EMBL/GenBank/DDBJ whole genome shotgun (WGS) entry which is preliminary data.</text>
</comment>
<evidence type="ECO:0000313" key="2">
    <source>
        <dbReference type="EMBL" id="RIB05811.1"/>
    </source>
</evidence>
<feature type="coiled-coil region" evidence="1">
    <location>
        <begin position="1"/>
        <end position="59"/>
    </location>
</feature>
<evidence type="ECO:0000256" key="1">
    <source>
        <dbReference type="SAM" id="Coils"/>
    </source>
</evidence>
<accession>A0A397U7W8</accession>
<name>A0A397U7W8_9GLOM</name>
<gene>
    <name evidence="2" type="ORF">C2G38_2218646</name>
</gene>
<reference evidence="2 3" key="1">
    <citation type="submission" date="2018-06" db="EMBL/GenBank/DDBJ databases">
        <title>Comparative genomics reveals the genomic features of Rhizophagus irregularis, R. cerebriforme, R. diaphanum and Gigaspora rosea, and their symbiotic lifestyle signature.</title>
        <authorList>
            <person name="Morin E."/>
            <person name="San Clemente H."/>
            <person name="Chen E.C.H."/>
            <person name="De La Providencia I."/>
            <person name="Hainaut M."/>
            <person name="Kuo A."/>
            <person name="Kohler A."/>
            <person name="Murat C."/>
            <person name="Tang N."/>
            <person name="Roy S."/>
            <person name="Loubradou J."/>
            <person name="Henrissat B."/>
            <person name="Grigoriev I.V."/>
            <person name="Corradi N."/>
            <person name="Roux C."/>
            <person name="Martin F.M."/>
        </authorList>
    </citation>
    <scope>NUCLEOTIDE SEQUENCE [LARGE SCALE GENOMIC DNA]</scope>
    <source>
        <strain evidence="2 3">DAOM 194757</strain>
    </source>
</reference>
<organism evidence="2 3">
    <name type="scientific">Gigaspora rosea</name>
    <dbReference type="NCBI Taxonomy" id="44941"/>
    <lineage>
        <taxon>Eukaryota</taxon>
        <taxon>Fungi</taxon>
        <taxon>Fungi incertae sedis</taxon>
        <taxon>Mucoromycota</taxon>
        <taxon>Glomeromycotina</taxon>
        <taxon>Glomeromycetes</taxon>
        <taxon>Diversisporales</taxon>
        <taxon>Gigasporaceae</taxon>
        <taxon>Gigaspora</taxon>
    </lineage>
</organism>
<keyword evidence="1" id="KW-0175">Coiled coil</keyword>
<feature type="coiled-coil region" evidence="1">
    <location>
        <begin position="92"/>
        <end position="133"/>
    </location>
</feature>
<dbReference type="EMBL" id="QKWP01001915">
    <property type="protein sequence ID" value="RIB05811.1"/>
    <property type="molecule type" value="Genomic_DNA"/>
</dbReference>